<sequence length="80" mass="8816">MKRIQTLITVLCISLVIGCSSEEVKGTGSSNPKKEIPTKVEEMIAQGPGKYAGDNYDKEKVEEELDKIDSEATQEEDIVQ</sequence>
<evidence type="ECO:0000256" key="1">
    <source>
        <dbReference type="SAM" id="MobiDB-lite"/>
    </source>
</evidence>
<dbReference type="Proteomes" id="UP001597282">
    <property type="component" value="Unassembled WGS sequence"/>
</dbReference>
<gene>
    <name evidence="2" type="ORF">ACFQ4Y_15390</name>
</gene>
<feature type="compositionally biased region" description="Basic and acidic residues" evidence="1">
    <location>
        <begin position="32"/>
        <end position="42"/>
    </location>
</feature>
<evidence type="ECO:0008006" key="4">
    <source>
        <dbReference type="Google" id="ProtNLM"/>
    </source>
</evidence>
<dbReference type="PROSITE" id="PS51257">
    <property type="entry name" value="PROKAR_LIPOPROTEIN"/>
    <property type="match status" value="1"/>
</dbReference>
<keyword evidence="3" id="KW-1185">Reference proteome</keyword>
<organism evidence="2 3">
    <name type="scientific">Kroppenstedtia sanguinis</name>
    <dbReference type="NCBI Taxonomy" id="1380684"/>
    <lineage>
        <taxon>Bacteria</taxon>
        <taxon>Bacillati</taxon>
        <taxon>Bacillota</taxon>
        <taxon>Bacilli</taxon>
        <taxon>Bacillales</taxon>
        <taxon>Thermoactinomycetaceae</taxon>
        <taxon>Kroppenstedtia</taxon>
    </lineage>
</organism>
<comment type="caution">
    <text evidence="2">The sequence shown here is derived from an EMBL/GenBank/DDBJ whole genome shotgun (WGS) entry which is preliminary data.</text>
</comment>
<name>A0ABW4CEF5_9BACL</name>
<protein>
    <recommendedName>
        <fullName evidence="4">Lipoprotein</fullName>
    </recommendedName>
</protein>
<feature type="region of interest" description="Disordered" evidence="1">
    <location>
        <begin position="23"/>
        <end position="58"/>
    </location>
</feature>
<dbReference type="EMBL" id="JBHTNU010000020">
    <property type="protein sequence ID" value="MFD1428288.1"/>
    <property type="molecule type" value="Genomic_DNA"/>
</dbReference>
<dbReference type="RefSeq" id="WP_380167048.1">
    <property type="nucleotide sequence ID" value="NZ_JBHTNU010000020.1"/>
</dbReference>
<accession>A0ABW4CEF5</accession>
<proteinExistence type="predicted"/>
<evidence type="ECO:0000313" key="2">
    <source>
        <dbReference type="EMBL" id="MFD1428288.1"/>
    </source>
</evidence>
<evidence type="ECO:0000313" key="3">
    <source>
        <dbReference type="Proteomes" id="UP001597282"/>
    </source>
</evidence>
<reference evidence="3" key="1">
    <citation type="journal article" date="2019" name="Int. J. Syst. Evol. Microbiol.">
        <title>The Global Catalogue of Microorganisms (GCM) 10K type strain sequencing project: providing services to taxonomists for standard genome sequencing and annotation.</title>
        <authorList>
            <consortium name="The Broad Institute Genomics Platform"/>
            <consortium name="The Broad Institute Genome Sequencing Center for Infectious Disease"/>
            <person name="Wu L."/>
            <person name="Ma J."/>
        </authorList>
    </citation>
    <scope>NUCLEOTIDE SEQUENCE [LARGE SCALE GENOMIC DNA]</scope>
    <source>
        <strain evidence="3">S1</strain>
    </source>
</reference>